<dbReference type="OrthoDB" id="443730at2759"/>
<evidence type="ECO:0000256" key="1">
    <source>
        <dbReference type="SAM" id="MobiDB-lite"/>
    </source>
</evidence>
<gene>
    <name evidence="2" type="ORF">AK812_SmicGene36534</name>
</gene>
<evidence type="ECO:0000313" key="2">
    <source>
        <dbReference type="EMBL" id="OLP82786.1"/>
    </source>
</evidence>
<dbReference type="EMBL" id="LSRX01001167">
    <property type="protein sequence ID" value="OLP82786.1"/>
    <property type="molecule type" value="Genomic_DNA"/>
</dbReference>
<protein>
    <submittedName>
        <fullName evidence="2">Uncharacterized protein</fullName>
    </submittedName>
</protein>
<proteinExistence type="predicted"/>
<feature type="compositionally biased region" description="Polar residues" evidence="1">
    <location>
        <begin position="1"/>
        <end position="18"/>
    </location>
</feature>
<sequence length="433" mass="48445">MSQFMQTDFDMSSVPGQSSDRESAEGSILKEIGELDRTIAAYGPSASWSTTFRHVPQGTVAVHQLRLLDISRREEVLFLELIEGSGRHVRAPDGQWFFSSEHGHWNAYKGVIPQGTLARCKKFLIQLEGLYALFESSIHGTMKAFCRPPKIRWKDARVAATSFLLPAKKAAICGMPSKGSHREEADKAEERGNASVHWTVVMANTNGKLYVKLQTSLLNDSLIKYYVEWCSLNMQPSGGFCTTDASFVFTDDGLQAVPKTASNNVYVYLPRRMPDPVADDVKERVHRFWKTTYWGNADAFEVFMASFTLALRGENVDGVGQSLQTVHLEAILGEYHTCLDMNIYSLSTRFAGVTEETLNSMLRWTAVCKYKSIFVDEVCIAGKQVGQATLYIPLYVCKKSLGEVVSLDHDSNMVFTEEYWGERCSVSLGRGLL</sequence>
<dbReference type="AlphaFoldDB" id="A0A1Q9CIQ1"/>
<evidence type="ECO:0000313" key="3">
    <source>
        <dbReference type="Proteomes" id="UP000186817"/>
    </source>
</evidence>
<accession>A0A1Q9CIQ1</accession>
<feature type="region of interest" description="Disordered" evidence="1">
    <location>
        <begin position="1"/>
        <end position="25"/>
    </location>
</feature>
<name>A0A1Q9CIQ1_SYMMI</name>
<organism evidence="2 3">
    <name type="scientific">Symbiodinium microadriaticum</name>
    <name type="common">Dinoflagellate</name>
    <name type="synonym">Zooxanthella microadriatica</name>
    <dbReference type="NCBI Taxonomy" id="2951"/>
    <lineage>
        <taxon>Eukaryota</taxon>
        <taxon>Sar</taxon>
        <taxon>Alveolata</taxon>
        <taxon>Dinophyceae</taxon>
        <taxon>Suessiales</taxon>
        <taxon>Symbiodiniaceae</taxon>
        <taxon>Symbiodinium</taxon>
    </lineage>
</organism>
<reference evidence="2 3" key="1">
    <citation type="submission" date="2016-02" db="EMBL/GenBank/DDBJ databases">
        <title>Genome analysis of coral dinoflagellate symbionts highlights evolutionary adaptations to a symbiotic lifestyle.</title>
        <authorList>
            <person name="Aranda M."/>
            <person name="Li Y."/>
            <person name="Liew Y.J."/>
            <person name="Baumgarten S."/>
            <person name="Simakov O."/>
            <person name="Wilson M."/>
            <person name="Piel J."/>
            <person name="Ashoor H."/>
            <person name="Bougouffa S."/>
            <person name="Bajic V.B."/>
            <person name="Ryu T."/>
            <person name="Ravasi T."/>
            <person name="Bayer T."/>
            <person name="Micklem G."/>
            <person name="Kim H."/>
            <person name="Bhak J."/>
            <person name="Lajeunesse T.C."/>
            <person name="Voolstra C.R."/>
        </authorList>
    </citation>
    <scope>NUCLEOTIDE SEQUENCE [LARGE SCALE GENOMIC DNA]</scope>
    <source>
        <strain evidence="2 3">CCMP2467</strain>
    </source>
</reference>
<keyword evidence="3" id="KW-1185">Reference proteome</keyword>
<dbReference type="Proteomes" id="UP000186817">
    <property type="component" value="Unassembled WGS sequence"/>
</dbReference>
<comment type="caution">
    <text evidence="2">The sequence shown here is derived from an EMBL/GenBank/DDBJ whole genome shotgun (WGS) entry which is preliminary data.</text>
</comment>